<dbReference type="SUPFAM" id="SSF55856">
    <property type="entry name" value="Cytochrome b5-like heme/steroid binding domain"/>
    <property type="match status" value="1"/>
</dbReference>
<protein>
    <recommendedName>
        <fullName evidence="5">Cytochrome b5 heme-binding domain-containing protein</fullName>
    </recommendedName>
</protein>
<dbReference type="ExpressionAtlas" id="A0A2K3CZN1">
    <property type="expression patterns" value="baseline"/>
</dbReference>
<dbReference type="Pfam" id="PF00173">
    <property type="entry name" value="Cyt-b5"/>
    <property type="match status" value="1"/>
</dbReference>
<dbReference type="Gene3D" id="3.10.120.10">
    <property type="entry name" value="Cytochrome b5-like heme/steroid binding domain"/>
    <property type="match status" value="1"/>
</dbReference>
<feature type="transmembrane region" description="Helical" evidence="4">
    <location>
        <begin position="147"/>
        <end position="170"/>
    </location>
</feature>
<proteinExistence type="inferred from homology"/>
<feature type="region of interest" description="Disordered" evidence="3">
    <location>
        <begin position="104"/>
        <end position="128"/>
    </location>
</feature>
<evidence type="ECO:0000259" key="5">
    <source>
        <dbReference type="SMART" id="SM01117"/>
    </source>
</evidence>
<dbReference type="Proteomes" id="UP000006906">
    <property type="component" value="Chromosome 13"/>
</dbReference>
<dbReference type="Gramene" id="PNW73755">
    <property type="protein sequence ID" value="PNW73755"/>
    <property type="gene ID" value="CHLRE_13g571450v5"/>
</dbReference>
<dbReference type="RefSeq" id="XP_042917354.1">
    <property type="nucleotide sequence ID" value="XM_043069378.1"/>
</dbReference>
<reference evidence="6 7" key="1">
    <citation type="journal article" date="2007" name="Science">
        <title>The Chlamydomonas genome reveals the evolution of key animal and plant functions.</title>
        <authorList>
            <person name="Merchant S.S."/>
            <person name="Prochnik S.E."/>
            <person name="Vallon O."/>
            <person name="Harris E.H."/>
            <person name="Karpowicz S.J."/>
            <person name="Witman G.B."/>
            <person name="Terry A."/>
            <person name="Salamov A."/>
            <person name="Fritz-Laylin L.K."/>
            <person name="Marechal-Drouard L."/>
            <person name="Marshall W.F."/>
            <person name="Qu L.H."/>
            <person name="Nelson D.R."/>
            <person name="Sanderfoot A.A."/>
            <person name="Spalding M.H."/>
            <person name="Kapitonov V.V."/>
            <person name="Ren Q."/>
            <person name="Ferris P."/>
            <person name="Lindquist E."/>
            <person name="Shapiro H."/>
            <person name="Lucas S.M."/>
            <person name="Grimwood J."/>
            <person name="Schmutz J."/>
            <person name="Cardol P."/>
            <person name="Cerutti H."/>
            <person name="Chanfreau G."/>
            <person name="Chen C.L."/>
            <person name="Cognat V."/>
            <person name="Croft M.T."/>
            <person name="Dent R."/>
            <person name="Dutcher S."/>
            <person name="Fernandez E."/>
            <person name="Fukuzawa H."/>
            <person name="Gonzalez-Ballester D."/>
            <person name="Gonzalez-Halphen D."/>
            <person name="Hallmann A."/>
            <person name="Hanikenne M."/>
            <person name="Hippler M."/>
            <person name="Inwood W."/>
            <person name="Jabbari K."/>
            <person name="Kalanon M."/>
            <person name="Kuras R."/>
            <person name="Lefebvre P.A."/>
            <person name="Lemaire S.D."/>
            <person name="Lobanov A.V."/>
            <person name="Lohr M."/>
            <person name="Manuell A."/>
            <person name="Meier I."/>
            <person name="Mets L."/>
            <person name="Mittag M."/>
            <person name="Mittelmeier T."/>
            <person name="Moroney J.V."/>
            <person name="Moseley J."/>
            <person name="Napoli C."/>
            <person name="Nedelcu A.M."/>
            <person name="Niyogi K."/>
            <person name="Novoselov S.V."/>
            <person name="Paulsen I.T."/>
            <person name="Pazour G."/>
            <person name="Purton S."/>
            <person name="Ral J.P."/>
            <person name="Riano-Pachon D.M."/>
            <person name="Riekhof W."/>
            <person name="Rymarquis L."/>
            <person name="Schroda M."/>
            <person name="Stern D."/>
            <person name="Umen J."/>
            <person name="Willows R."/>
            <person name="Wilson N."/>
            <person name="Zimmer S.L."/>
            <person name="Allmer J."/>
            <person name="Balk J."/>
            <person name="Bisova K."/>
            <person name="Chen C.J."/>
            <person name="Elias M."/>
            <person name="Gendler K."/>
            <person name="Hauser C."/>
            <person name="Lamb M.R."/>
            <person name="Ledford H."/>
            <person name="Long J.C."/>
            <person name="Minagawa J."/>
            <person name="Page M.D."/>
            <person name="Pan J."/>
            <person name="Pootakham W."/>
            <person name="Roje S."/>
            <person name="Rose A."/>
            <person name="Stahlberg E."/>
            <person name="Terauchi A.M."/>
            <person name="Yang P."/>
            <person name="Ball S."/>
            <person name="Bowler C."/>
            <person name="Dieckmann C.L."/>
            <person name="Gladyshev V.N."/>
            <person name="Green P."/>
            <person name="Jorgensen R."/>
            <person name="Mayfield S."/>
            <person name="Mueller-Roeber B."/>
            <person name="Rajamani S."/>
            <person name="Sayre R.T."/>
            <person name="Brokstein P."/>
            <person name="Dubchak I."/>
            <person name="Goodstein D."/>
            <person name="Hornick L."/>
            <person name="Huang Y.W."/>
            <person name="Jhaveri J."/>
            <person name="Luo Y."/>
            <person name="Martinez D."/>
            <person name="Ngau W.C."/>
            <person name="Otillar B."/>
            <person name="Poliakov A."/>
            <person name="Porter A."/>
            <person name="Szajkowski L."/>
            <person name="Werner G."/>
            <person name="Zhou K."/>
            <person name="Grigoriev I.V."/>
            <person name="Rokhsar D.S."/>
            <person name="Grossman A.R."/>
        </authorList>
    </citation>
    <scope>NUCLEOTIDE SEQUENCE [LARGE SCALE GENOMIC DNA]</scope>
    <source>
        <strain evidence="7">CC-503</strain>
    </source>
</reference>
<dbReference type="OrthoDB" id="547796at2759"/>
<dbReference type="InterPro" id="IPR001199">
    <property type="entry name" value="Cyt_B5-like_heme/steroid-bd"/>
</dbReference>
<keyword evidence="1" id="KW-0446">Lipid-binding</keyword>
<dbReference type="GO" id="GO:0016020">
    <property type="term" value="C:membrane"/>
    <property type="evidence" value="ECO:0000318"/>
    <property type="project" value="GO_Central"/>
</dbReference>
<dbReference type="GO" id="GO:0005496">
    <property type="term" value="F:steroid binding"/>
    <property type="evidence" value="ECO:0007669"/>
    <property type="project" value="UniProtKB-KW"/>
</dbReference>
<evidence type="ECO:0000256" key="1">
    <source>
        <dbReference type="ARBA" id="ARBA00022665"/>
    </source>
</evidence>
<dbReference type="InParanoid" id="A0A2K3CZN1"/>
<dbReference type="PANTHER" id="PTHR10281">
    <property type="entry name" value="MEMBRANE-ASSOCIATED PROGESTERONE RECEPTOR COMPONENT-RELATED"/>
    <property type="match status" value="1"/>
</dbReference>
<evidence type="ECO:0000313" key="7">
    <source>
        <dbReference type="Proteomes" id="UP000006906"/>
    </source>
</evidence>
<accession>A0A2K3CZN1</accession>
<evidence type="ECO:0000256" key="3">
    <source>
        <dbReference type="SAM" id="MobiDB-lite"/>
    </source>
</evidence>
<dbReference type="KEGG" id="cre:CHLRE_13g571450v5"/>
<keyword evidence="7" id="KW-1185">Reference proteome</keyword>
<dbReference type="PANTHER" id="PTHR10281:SF104">
    <property type="entry name" value="CYTOCHROME B5 HEME-BINDING DOMAIN-CONTAINING PROTEIN"/>
    <property type="match status" value="1"/>
</dbReference>
<dbReference type="FunCoup" id="A0A2K3CZN1">
    <property type="interactions" value="678"/>
</dbReference>
<name>A0A2K3CZN1_CHLRE</name>
<dbReference type="SMART" id="SM01117">
    <property type="entry name" value="Cyt-b5"/>
    <property type="match status" value="1"/>
</dbReference>
<sequence>MSHTFTVEELLAYDGSDASKPVYIAVKGVVYDVSASREFYGKGGPYEAFAGRECSRALAIMKVDAAECNGNLDDCTEKQLKTLDDWIAKFNTKYAVVGKAAEPGSAQDAGGAKPGAAAAKPGSSGKWQDEAVDMEEIKRTMMRLSPFTPGLLATLAIVGLLTALAAYVLYIDMTGQQPLEPHTEL</sequence>
<evidence type="ECO:0000256" key="4">
    <source>
        <dbReference type="SAM" id="Phobius"/>
    </source>
</evidence>
<dbReference type="GO" id="GO:0005783">
    <property type="term" value="C:endoplasmic reticulum"/>
    <property type="evidence" value="ECO:0000318"/>
    <property type="project" value="GO_Central"/>
</dbReference>
<evidence type="ECO:0000313" key="6">
    <source>
        <dbReference type="EMBL" id="PNW73755.1"/>
    </source>
</evidence>
<dbReference type="InterPro" id="IPR050577">
    <property type="entry name" value="MAPR/NEUFC/NENF-like"/>
</dbReference>
<keyword evidence="4" id="KW-0812">Transmembrane</keyword>
<dbReference type="STRING" id="3055.A0A2K3CZN1"/>
<dbReference type="AlphaFoldDB" id="A0A2K3CZN1"/>
<dbReference type="GO" id="GO:0012505">
    <property type="term" value="C:endomembrane system"/>
    <property type="evidence" value="ECO:0000318"/>
    <property type="project" value="GO_Central"/>
</dbReference>
<comment type="similarity">
    <text evidence="2">Belongs to the cytochrome b5 family. MAPR subfamily.</text>
</comment>
<dbReference type="FunFam" id="3.10.120.10:FF:000003">
    <property type="entry name" value="membrane-associated progesterone receptor component 1"/>
    <property type="match status" value="1"/>
</dbReference>
<dbReference type="GeneID" id="5719145"/>
<feature type="compositionally biased region" description="Low complexity" evidence="3">
    <location>
        <begin position="109"/>
        <end position="126"/>
    </location>
</feature>
<dbReference type="EMBL" id="CM008974">
    <property type="protein sequence ID" value="PNW73755.1"/>
    <property type="molecule type" value="Genomic_DNA"/>
</dbReference>
<evidence type="ECO:0000256" key="2">
    <source>
        <dbReference type="ARBA" id="ARBA00038357"/>
    </source>
</evidence>
<organism evidence="6 7">
    <name type="scientific">Chlamydomonas reinhardtii</name>
    <name type="common">Chlamydomonas smithii</name>
    <dbReference type="NCBI Taxonomy" id="3055"/>
    <lineage>
        <taxon>Eukaryota</taxon>
        <taxon>Viridiplantae</taxon>
        <taxon>Chlorophyta</taxon>
        <taxon>core chlorophytes</taxon>
        <taxon>Chlorophyceae</taxon>
        <taxon>CS clade</taxon>
        <taxon>Chlamydomonadales</taxon>
        <taxon>Chlamydomonadaceae</taxon>
        <taxon>Chlamydomonas</taxon>
    </lineage>
</organism>
<keyword evidence="4" id="KW-0472">Membrane</keyword>
<keyword evidence="1" id="KW-0754">Steroid-binding</keyword>
<gene>
    <name evidence="6" type="ORF">CHLRE_13g571450v5</name>
</gene>
<dbReference type="InterPro" id="IPR036400">
    <property type="entry name" value="Cyt_B5-like_heme/steroid_sf"/>
</dbReference>
<feature type="domain" description="Cytochrome b5 heme-binding" evidence="5">
    <location>
        <begin position="5"/>
        <end position="101"/>
    </location>
</feature>
<keyword evidence="4" id="KW-1133">Transmembrane helix</keyword>